<evidence type="ECO:0000259" key="6">
    <source>
        <dbReference type="PROSITE" id="PS51352"/>
    </source>
</evidence>
<evidence type="ECO:0000256" key="1">
    <source>
        <dbReference type="ARBA" id="ARBA00004196"/>
    </source>
</evidence>
<gene>
    <name evidence="7" type="ORF">GCM10012275_45500</name>
</gene>
<comment type="subcellular location">
    <subcellularLocation>
        <location evidence="1">Cell envelope</location>
    </subcellularLocation>
</comment>
<dbReference type="PANTHER" id="PTHR42852:SF6">
    <property type="entry name" value="THIOL:DISULFIDE INTERCHANGE PROTEIN DSBE"/>
    <property type="match status" value="1"/>
</dbReference>
<organism evidence="7 8">
    <name type="scientific">Longimycelium tulufanense</name>
    <dbReference type="NCBI Taxonomy" id="907463"/>
    <lineage>
        <taxon>Bacteria</taxon>
        <taxon>Bacillati</taxon>
        <taxon>Actinomycetota</taxon>
        <taxon>Actinomycetes</taxon>
        <taxon>Pseudonocardiales</taxon>
        <taxon>Pseudonocardiaceae</taxon>
        <taxon>Longimycelium</taxon>
    </lineage>
</organism>
<dbReference type="PROSITE" id="PS51257">
    <property type="entry name" value="PROKAR_LIPOPROTEIN"/>
    <property type="match status" value="1"/>
</dbReference>
<comment type="caution">
    <text evidence="7">The sequence shown here is derived from an EMBL/GenBank/DDBJ whole genome shotgun (WGS) entry which is preliminary data.</text>
</comment>
<dbReference type="InterPro" id="IPR013740">
    <property type="entry name" value="Redoxin"/>
</dbReference>
<dbReference type="Proteomes" id="UP000637578">
    <property type="component" value="Unassembled WGS sequence"/>
</dbReference>
<proteinExistence type="predicted"/>
<dbReference type="GO" id="GO:0030313">
    <property type="term" value="C:cell envelope"/>
    <property type="evidence" value="ECO:0007669"/>
    <property type="project" value="UniProtKB-SubCell"/>
</dbReference>
<reference evidence="7" key="2">
    <citation type="submission" date="2020-09" db="EMBL/GenBank/DDBJ databases">
        <authorList>
            <person name="Sun Q."/>
            <person name="Zhou Y."/>
        </authorList>
    </citation>
    <scope>NUCLEOTIDE SEQUENCE</scope>
    <source>
        <strain evidence="7">CGMCC 4.5737</strain>
    </source>
</reference>
<reference evidence="7" key="1">
    <citation type="journal article" date="2014" name="Int. J. Syst. Evol. Microbiol.">
        <title>Complete genome sequence of Corynebacterium casei LMG S-19264T (=DSM 44701T), isolated from a smear-ripened cheese.</title>
        <authorList>
            <consortium name="US DOE Joint Genome Institute (JGI-PGF)"/>
            <person name="Walter F."/>
            <person name="Albersmeier A."/>
            <person name="Kalinowski J."/>
            <person name="Ruckert C."/>
        </authorList>
    </citation>
    <scope>NUCLEOTIDE SEQUENCE</scope>
    <source>
        <strain evidence="7">CGMCC 4.5737</strain>
    </source>
</reference>
<sequence>MRPRAGSVRRYRGVRAVVAGLLGILALAGCSTGGDAVARGGDFQFVSPGGKTRIFYDPPADRGRVPELAGESLMEPDKQVKLSDFAGKVVVINIWGSWCAPCRAEADDLQRVYEATRDSGVQFLGIDVRDFDRTAAQDFERNSGITYPSVYDPSGRTLLALKGYPRNVVPSTILLDRQHRVAAVFLEPLLDSDLKPAVEKLVAESA</sequence>
<dbReference type="SUPFAM" id="SSF52833">
    <property type="entry name" value="Thioredoxin-like"/>
    <property type="match status" value="1"/>
</dbReference>
<evidence type="ECO:0000313" key="7">
    <source>
        <dbReference type="EMBL" id="GGM69879.1"/>
    </source>
</evidence>
<evidence type="ECO:0000313" key="8">
    <source>
        <dbReference type="Proteomes" id="UP000637578"/>
    </source>
</evidence>
<keyword evidence="5" id="KW-0676">Redox-active center</keyword>
<dbReference type="InterPro" id="IPR050553">
    <property type="entry name" value="Thioredoxin_ResA/DsbE_sf"/>
</dbReference>
<evidence type="ECO:0000256" key="5">
    <source>
        <dbReference type="ARBA" id="ARBA00023284"/>
    </source>
</evidence>
<protein>
    <submittedName>
        <fullName evidence="7">Alkyl hydroperoxide reductase</fullName>
    </submittedName>
</protein>
<keyword evidence="2" id="KW-0201">Cytochrome c-type biogenesis</keyword>
<feature type="domain" description="Thioredoxin" evidence="6">
    <location>
        <begin position="54"/>
        <end position="203"/>
    </location>
</feature>
<name>A0A8J3CBH5_9PSEU</name>
<evidence type="ECO:0000256" key="3">
    <source>
        <dbReference type="ARBA" id="ARBA00022968"/>
    </source>
</evidence>
<keyword evidence="4" id="KW-1015">Disulfide bond</keyword>
<keyword evidence="3" id="KW-0812">Transmembrane</keyword>
<dbReference type="Gene3D" id="3.40.30.10">
    <property type="entry name" value="Glutaredoxin"/>
    <property type="match status" value="1"/>
</dbReference>
<dbReference type="PROSITE" id="PS00194">
    <property type="entry name" value="THIOREDOXIN_1"/>
    <property type="match status" value="1"/>
</dbReference>
<dbReference type="Pfam" id="PF08534">
    <property type="entry name" value="Redoxin"/>
    <property type="match status" value="1"/>
</dbReference>
<dbReference type="AlphaFoldDB" id="A0A8J3CBH5"/>
<evidence type="ECO:0000256" key="4">
    <source>
        <dbReference type="ARBA" id="ARBA00023157"/>
    </source>
</evidence>
<dbReference type="GO" id="GO:0017004">
    <property type="term" value="P:cytochrome complex assembly"/>
    <property type="evidence" value="ECO:0007669"/>
    <property type="project" value="UniProtKB-KW"/>
</dbReference>
<dbReference type="GO" id="GO:0016491">
    <property type="term" value="F:oxidoreductase activity"/>
    <property type="evidence" value="ECO:0007669"/>
    <property type="project" value="InterPro"/>
</dbReference>
<dbReference type="InterPro" id="IPR036249">
    <property type="entry name" value="Thioredoxin-like_sf"/>
</dbReference>
<dbReference type="PANTHER" id="PTHR42852">
    <property type="entry name" value="THIOL:DISULFIDE INTERCHANGE PROTEIN DSBE"/>
    <property type="match status" value="1"/>
</dbReference>
<dbReference type="InterPro" id="IPR017937">
    <property type="entry name" value="Thioredoxin_CS"/>
</dbReference>
<dbReference type="InterPro" id="IPR013766">
    <property type="entry name" value="Thioredoxin_domain"/>
</dbReference>
<dbReference type="PROSITE" id="PS51352">
    <property type="entry name" value="THIOREDOXIN_2"/>
    <property type="match status" value="1"/>
</dbReference>
<evidence type="ECO:0000256" key="2">
    <source>
        <dbReference type="ARBA" id="ARBA00022748"/>
    </source>
</evidence>
<keyword evidence="3" id="KW-0735">Signal-anchor</keyword>
<dbReference type="EMBL" id="BMMK01000024">
    <property type="protein sequence ID" value="GGM69879.1"/>
    <property type="molecule type" value="Genomic_DNA"/>
</dbReference>
<dbReference type="CDD" id="cd02966">
    <property type="entry name" value="TlpA_like_family"/>
    <property type="match status" value="1"/>
</dbReference>
<keyword evidence="8" id="KW-1185">Reference proteome</keyword>
<accession>A0A8J3CBH5</accession>
<dbReference type="RefSeq" id="WP_189060434.1">
    <property type="nucleotide sequence ID" value="NZ_BMMK01000024.1"/>
</dbReference>